<dbReference type="GeneID" id="85331440"/>
<dbReference type="EMBL" id="JAUIRO010000001">
    <property type="protein sequence ID" value="KAK0735151.1"/>
    <property type="molecule type" value="Genomic_DNA"/>
</dbReference>
<dbReference type="RefSeq" id="XP_060304028.1">
    <property type="nucleotide sequence ID" value="XM_060448170.1"/>
</dbReference>
<proteinExistence type="predicted"/>
<feature type="compositionally biased region" description="Basic residues" evidence="1">
    <location>
        <begin position="1"/>
        <end position="11"/>
    </location>
</feature>
<reference evidence="2" key="1">
    <citation type="submission" date="2023-06" db="EMBL/GenBank/DDBJ databases">
        <title>Genome-scale phylogeny and comparative genomics of the fungal order Sordariales.</title>
        <authorList>
            <consortium name="Lawrence Berkeley National Laboratory"/>
            <person name="Hensen N."/>
            <person name="Bonometti L."/>
            <person name="Westerberg I."/>
            <person name="Brannstrom I.O."/>
            <person name="Guillou S."/>
            <person name="Cros-Aarteil S."/>
            <person name="Calhoun S."/>
            <person name="Haridas S."/>
            <person name="Kuo A."/>
            <person name="Mondo S."/>
            <person name="Pangilinan J."/>
            <person name="Riley R."/>
            <person name="LaButti K."/>
            <person name="Andreopoulos B."/>
            <person name="Lipzen A."/>
            <person name="Chen C."/>
            <person name="Yanf M."/>
            <person name="Daum C."/>
            <person name="Ng V."/>
            <person name="Clum A."/>
            <person name="Steindorff A."/>
            <person name="Ohm R."/>
            <person name="Martin F."/>
            <person name="Silar P."/>
            <person name="Natvig D."/>
            <person name="Lalanne C."/>
            <person name="Gautier V."/>
            <person name="Ament-velasquez S.L."/>
            <person name="Kruys A."/>
            <person name="Hutchinson M.I."/>
            <person name="Powell A.J."/>
            <person name="Barry K."/>
            <person name="Miller A.N."/>
            <person name="Grigoriev I.V."/>
            <person name="Debuchy R."/>
            <person name="Gladieux P."/>
            <person name="Thoren M.H."/>
            <person name="Johannesson H."/>
        </authorList>
    </citation>
    <scope>NUCLEOTIDE SEQUENCE</scope>
    <source>
        <strain evidence="2">SMH2392-1A</strain>
    </source>
</reference>
<evidence type="ECO:0000313" key="3">
    <source>
        <dbReference type="Proteomes" id="UP001172101"/>
    </source>
</evidence>
<feature type="compositionally biased region" description="Low complexity" evidence="1">
    <location>
        <begin position="35"/>
        <end position="51"/>
    </location>
</feature>
<dbReference type="Proteomes" id="UP001172101">
    <property type="component" value="Unassembled WGS sequence"/>
</dbReference>
<gene>
    <name evidence="2" type="ORF">B0T26DRAFT_96929</name>
</gene>
<keyword evidence="3" id="KW-1185">Reference proteome</keyword>
<feature type="region of interest" description="Disordered" evidence="1">
    <location>
        <begin position="120"/>
        <end position="147"/>
    </location>
</feature>
<feature type="region of interest" description="Disordered" evidence="1">
    <location>
        <begin position="1"/>
        <end position="53"/>
    </location>
</feature>
<name>A0AA40BJ35_9PEZI</name>
<comment type="caution">
    <text evidence="2">The sequence shown here is derived from an EMBL/GenBank/DDBJ whole genome shotgun (WGS) entry which is preliminary data.</text>
</comment>
<organism evidence="2 3">
    <name type="scientific">Lasiosphaeria miniovina</name>
    <dbReference type="NCBI Taxonomy" id="1954250"/>
    <lineage>
        <taxon>Eukaryota</taxon>
        <taxon>Fungi</taxon>
        <taxon>Dikarya</taxon>
        <taxon>Ascomycota</taxon>
        <taxon>Pezizomycotina</taxon>
        <taxon>Sordariomycetes</taxon>
        <taxon>Sordariomycetidae</taxon>
        <taxon>Sordariales</taxon>
        <taxon>Lasiosphaeriaceae</taxon>
        <taxon>Lasiosphaeria</taxon>
    </lineage>
</organism>
<evidence type="ECO:0000256" key="1">
    <source>
        <dbReference type="SAM" id="MobiDB-lite"/>
    </source>
</evidence>
<accession>A0AA40BJ35</accession>
<sequence length="224" mass="24983">METRSSRHSKRQVGSDDLDDQSHSRKRQRTNNNTPRSDPSPSRSAVSQSSSIGQWYGIGDEDVLSNLFASHPETFTTVPRPHGSRGLHAPTWQLRSDYKLYFSNDLPRPGGRSMQVTIPIPGPEPDLLASSSPEPSQQSNGPLSPRTQFRSALRLVREVIGEERRLTQECIRSFERPSAVFATSLATSLAWSRSSQQYISEPKLNFCPLCLAGSAFDPQPTYPR</sequence>
<protein>
    <submittedName>
        <fullName evidence="2">Uncharacterized protein</fullName>
    </submittedName>
</protein>
<feature type="compositionally biased region" description="Polar residues" evidence="1">
    <location>
        <begin position="129"/>
        <end position="147"/>
    </location>
</feature>
<dbReference type="AlphaFoldDB" id="A0AA40BJ35"/>
<evidence type="ECO:0000313" key="2">
    <source>
        <dbReference type="EMBL" id="KAK0735151.1"/>
    </source>
</evidence>